<reference evidence="2" key="2">
    <citation type="submission" date="2021-08" db="EMBL/GenBank/DDBJ databases">
        <authorList>
            <person name="Tani A."/>
            <person name="Ola A."/>
            <person name="Ogura Y."/>
            <person name="Katsura K."/>
            <person name="Hayashi T."/>
        </authorList>
    </citation>
    <scope>NUCLEOTIDE SEQUENCE</scope>
    <source>
        <strain evidence="2">DSM 14458</strain>
    </source>
</reference>
<gene>
    <name evidence="2" type="ORF">BGCPKDLD_5295</name>
</gene>
<evidence type="ECO:0000256" key="1">
    <source>
        <dbReference type="SAM" id="MobiDB-lite"/>
    </source>
</evidence>
<sequence length="101" mass="10980">MSIADLIAQMRAAGASLDVIEIAVRSLETAMESERARDAERRAKQAARVRKHRETHRKGVTVTLPSRDGNLPPSSPPDGPPPPPAPPPPPLNPPRQPRFRA</sequence>
<protein>
    <recommendedName>
        <fullName evidence="4">Translation initiation factor IF-2</fullName>
    </recommendedName>
</protein>
<comment type="caution">
    <text evidence="2">The sequence shown here is derived from an EMBL/GenBank/DDBJ whole genome shotgun (WGS) entry which is preliminary data.</text>
</comment>
<feature type="compositionally biased region" description="Pro residues" evidence="1">
    <location>
        <begin position="73"/>
        <end position="101"/>
    </location>
</feature>
<evidence type="ECO:0000313" key="2">
    <source>
        <dbReference type="EMBL" id="GJE78673.1"/>
    </source>
</evidence>
<dbReference type="Proteomes" id="UP001055093">
    <property type="component" value="Unassembled WGS sequence"/>
</dbReference>
<reference evidence="2" key="1">
    <citation type="journal article" date="2021" name="Front. Microbiol.">
        <title>Comprehensive Comparative Genomics and Phenotyping of Methylobacterium Species.</title>
        <authorList>
            <person name="Alessa O."/>
            <person name="Ogura Y."/>
            <person name="Fujitani Y."/>
            <person name="Takami H."/>
            <person name="Hayashi T."/>
            <person name="Sahin N."/>
            <person name="Tani A."/>
        </authorList>
    </citation>
    <scope>NUCLEOTIDE SEQUENCE</scope>
    <source>
        <strain evidence="2">DSM 14458</strain>
    </source>
</reference>
<evidence type="ECO:0000313" key="3">
    <source>
        <dbReference type="Proteomes" id="UP001055093"/>
    </source>
</evidence>
<feature type="compositionally biased region" description="Basic residues" evidence="1">
    <location>
        <begin position="44"/>
        <end position="59"/>
    </location>
</feature>
<accession>A0ABQ4V384</accession>
<dbReference type="EMBL" id="BPRE01000046">
    <property type="protein sequence ID" value="GJE78673.1"/>
    <property type="molecule type" value="Genomic_DNA"/>
</dbReference>
<name>A0ABQ4V384_9HYPH</name>
<feature type="compositionally biased region" description="Basic and acidic residues" evidence="1">
    <location>
        <begin position="32"/>
        <end position="43"/>
    </location>
</feature>
<proteinExistence type="predicted"/>
<evidence type="ECO:0008006" key="4">
    <source>
        <dbReference type="Google" id="ProtNLM"/>
    </source>
</evidence>
<organism evidence="2 3">
    <name type="scientific">Methylorubrum suomiense</name>
    <dbReference type="NCBI Taxonomy" id="144191"/>
    <lineage>
        <taxon>Bacteria</taxon>
        <taxon>Pseudomonadati</taxon>
        <taxon>Pseudomonadota</taxon>
        <taxon>Alphaproteobacteria</taxon>
        <taxon>Hyphomicrobiales</taxon>
        <taxon>Methylobacteriaceae</taxon>
        <taxon>Methylorubrum</taxon>
    </lineage>
</organism>
<feature type="region of interest" description="Disordered" evidence="1">
    <location>
        <begin position="30"/>
        <end position="101"/>
    </location>
</feature>
<keyword evidence="3" id="KW-1185">Reference proteome</keyword>